<gene>
    <name evidence="1" type="ORF">ACFPYI_04325</name>
</gene>
<evidence type="ECO:0000313" key="2">
    <source>
        <dbReference type="Proteomes" id="UP001596099"/>
    </source>
</evidence>
<keyword evidence="2" id="KW-1185">Reference proteome</keyword>
<protein>
    <recommendedName>
        <fullName evidence="3">Halobacterial output domain-containing protein</fullName>
    </recommendedName>
</protein>
<dbReference type="RefSeq" id="WP_247419959.1">
    <property type="nucleotide sequence ID" value="NZ_JALLGW010000002.1"/>
</dbReference>
<evidence type="ECO:0000313" key="1">
    <source>
        <dbReference type="EMBL" id="MFC5970550.1"/>
    </source>
</evidence>
<name>A0ABD5RJ97_9EURY</name>
<proteinExistence type="predicted"/>
<dbReference type="EMBL" id="JBHSQH010000001">
    <property type="protein sequence ID" value="MFC5970550.1"/>
    <property type="molecule type" value="Genomic_DNA"/>
</dbReference>
<dbReference type="Proteomes" id="UP001596099">
    <property type="component" value="Unassembled WGS sequence"/>
</dbReference>
<accession>A0ABD5RJ97</accession>
<dbReference type="AlphaFoldDB" id="A0ABD5RJ97"/>
<organism evidence="1 2">
    <name type="scientific">Halomarina salina</name>
    <dbReference type="NCBI Taxonomy" id="1872699"/>
    <lineage>
        <taxon>Archaea</taxon>
        <taxon>Methanobacteriati</taxon>
        <taxon>Methanobacteriota</taxon>
        <taxon>Stenosarchaea group</taxon>
        <taxon>Halobacteria</taxon>
        <taxon>Halobacteriales</taxon>
        <taxon>Natronomonadaceae</taxon>
        <taxon>Halomarina</taxon>
    </lineage>
</organism>
<reference evidence="1 2" key="1">
    <citation type="journal article" date="2019" name="Int. J. Syst. Evol. Microbiol.">
        <title>The Global Catalogue of Microorganisms (GCM) 10K type strain sequencing project: providing services to taxonomists for standard genome sequencing and annotation.</title>
        <authorList>
            <consortium name="The Broad Institute Genomics Platform"/>
            <consortium name="The Broad Institute Genome Sequencing Center for Infectious Disease"/>
            <person name="Wu L."/>
            <person name="Ma J."/>
        </authorList>
    </citation>
    <scope>NUCLEOTIDE SEQUENCE [LARGE SCALE GENOMIC DNA]</scope>
    <source>
        <strain evidence="1 2">CGMCC 1.12543</strain>
    </source>
</reference>
<sequence length="70" mass="7697">MDDDTFESDSTITSQEDLEERLTALLDAAEESDIDPRGSYECVTARNSLYDVQVSPVDADPTPEERGNGN</sequence>
<comment type="caution">
    <text evidence="1">The sequence shown here is derived from an EMBL/GenBank/DDBJ whole genome shotgun (WGS) entry which is preliminary data.</text>
</comment>
<evidence type="ECO:0008006" key="3">
    <source>
        <dbReference type="Google" id="ProtNLM"/>
    </source>
</evidence>